<keyword evidence="6 14" id="KW-0479">Metal-binding</keyword>
<evidence type="ECO:0000256" key="8">
    <source>
        <dbReference type="ARBA" id="ARBA00022833"/>
    </source>
</evidence>
<comment type="cofactor">
    <cofactor evidence="14">
        <name>Zn(2+)</name>
        <dbReference type="ChEBI" id="CHEBI:29105"/>
    </cofactor>
    <text evidence="14">Binds 2 Zn(2+) ions.</text>
</comment>
<evidence type="ECO:0000256" key="17">
    <source>
        <dbReference type="SAM" id="Phobius"/>
    </source>
</evidence>
<dbReference type="OMA" id="EDATHWH"/>
<evidence type="ECO:0000313" key="19">
    <source>
        <dbReference type="Proteomes" id="UP000198287"/>
    </source>
</evidence>
<evidence type="ECO:0000256" key="10">
    <source>
        <dbReference type="ARBA" id="ARBA00023136"/>
    </source>
</evidence>
<dbReference type="InterPro" id="IPR018299">
    <property type="entry name" value="Alkaline_phosphatase_AS"/>
</dbReference>
<dbReference type="GO" id="GO:0046872">
    <property type="term" value="F:metal ion binding"/>
    <property type="evidence" value="ECO:0007669"/>
    <property type="project" value="UniProtKB-KW"/>
</dbReference>
<evidence type="ECO:0000313" key="18">
    <source>
        <dbReference type="EMBL" id="OXA56862.1"/>
    </source>
</evidence>
<keyword evidence="10 17" id="KW-0472">Membrane</keyword>
<dbReference type="PANTHER" id="PTHR11596">
    <property type="entry name" value="ALKALINE PHOSPHATASE"/>
    <property type="match status" value="1"/>
</dbReference>
<evidence type="ECO:0000256" key="16">
    <source>
        <dbReference type="RuleBase" id="RU003947"/>
    </source>
</evidence>
<dbReference type="AlphaFoldDB" id="A0A226EGY6"/>
<gene>
    <name evidence="18" type="ORF">Fcan01_07373</name>
</gene>
<evidence type="ECO:0000256" key="14">
    <source>
        <dbReference type="PIRSR" id="PIRSR601952-2"/>
    </source>
</evidence>
<dbReference type="CDD" id="cd16012">
    <property type="entry name" value="ALP"/>
    <property type="match status" value="1"/>
</dbReference>
<name>A0A226EGY6_FOLCA</name>
<dbReference type="OrthoDB" id="5818554at2759"/>
<keyword evidence="17" id="KW-0812">Transmembrane</keyword>
<comment type="catalytic activity">
    <reaction evidence="16">
        <text>a phosphate monoester + H2O = an alcohol + phosphate</text>
        <dbReference type="Rhea" id="RHEA:15017"/>
        <dbReference type="ChEBI" id="CHEBI:15377"/>
        <dbReference type="ChEBI" id="CHEBI:30879"/>
        <dbReference type="ChEBI" id="CHEBI:43474"/>
        <dbReference type="ChEBI" id="CHEBI:67140"/>
        <dbReference type="EC" id="3.1.3.1"/>
    </reaction>
</comment>
<keyword evidence="19" id="KW-1185">Reference proteome</keyword>
<feature type="binding site" evidence="14">
    <location>
        <position position="386"/>
    </location>
    <ligand>
        <name>Zn(2+)</name>
        <dbReference type="ChEBI" id="CHEBI:29105"/>
        <label>2</label>
    </ligand>
</feature>
<feature type="binding site" evidence="14">
    <location>
        <position position="104"/>
    </location>
    <ligand>
        <name>Zn(2+)</name>
        <dbReference type="ChEBI" id="CHEBI:29105"/>
        <label>2</label>
    </ligand>
</feature>
<dbReference type="PANTHER" id="PTHR11596:SF91">
    <property type="entry name" value="ALKALINE PHOSPHATASE-RELATED"/>
    <property type="match status" value="1"/>
</dbReference>
<keyword evidence="9 14" id="KW-0460">Magnesium</keyword>
<evidence type="ECO:0000256" key="7">
    <source>
        <dbReference type="ARBA" id="ARBA00022801"/>
    </source>
</evidence>
<dbReference type="SUPFAM" id="SSF53649">
    <property type="entry name" value="Alkaline phosphatase-like"/>
    <property type="match status" value="1"/>
</dbReference>
<evidence type="ECO:0000256" key="12">
    <source>
        <dbReference type="ARBA" id="ARBA00023288"/>
    </source>
</evidence>
<feature type="binding site" evidence="14">
    <location>
        <position position="377"/>
    </location>
    <ligand>
        <name>Mg(2+)</name>
        <dbReference type="ChEBI" id="CHEBI:18420"/>
    </ligand>
</feature>
<evidence type="ECO:0000256" key="11">
    <source>
        <dbReference type="ARBA" id="ARBA00023180"/>
    </source>
</evidence>
<keyword evidence="7 16" id="KW-0378">Hydrolase</keyword>
<dbReference type="PRINTS" id="PR00113">
    <property type="entry name" value="ALKPHPHTASE"/>
</dbReference>
<sequence length="545" mass="60301">MTRLQECSRNRQWSAISSILLVHVLLLTLHVDNTEAMQENNGDSLEEAMHPTLPVPSFMERSGSVNSYEDATHWHKQAKRIIKTKIRQHPIEQKAKNVIFFLGDGMSIPTVTSARIFKGQLENLTYGEEAALSFDQFPFTGVSKTYCSNSQVGDSACTATSYLCGSKGNYRTIGVTPDVQESDCSAQMDPANHVTSVLQWAQEAGLSTGIVTNTRVTHASPAGAYSHIAHRNWEQDDAVENSGFDAAYCDDIAEQLILKSPGRDINVILGGGRSAFLPKEIMDVEDPKRGKRRDGKNLIDTWIVDKLYKNGKYVTNREELLSVNTTDTDYLMGLFAYDHMDYADKAKAANDPTLEEMTRVAVEILRKNPNGFFLFVEGGKIDHAHHATNAKRALHETLEFEKAVKIGREMTDIDDTLIVVTSGTPSVDIPFWDLVGSPTWMASLPYTTISYANGPGYRQAGKNGKRKNIRGDNMEAINYRQITTVPMVFETHGGDDVLIFSSGPFAHLLTGVLDQSYIPHAIGYAACIGQGEKFCDDYAHLTGAR</sequence>
<keyword evidence="4" id="KW-1003">Cell membrane</keyword>
<comment type="subcellular location">
    <subcellularLocation>
        <location evidence="1">Cell membrane</location>
        <topology evidence="1">Lipid-anchor</topology>
        <topology evidence="1">GPI-anchor</topology>
    </subcellularLocation>
</comment>
<keyword evidence="5" id="KW-0336">GPI-anchor</keyword>
<proteinExistence type="inferred from homology"/>
<evidence type="ECO:0000256" key="6">
    <source>
        <dbReference type="ARBA" id="ARBA00022723"/>
    </source>
</evidence>
<dbReference type="Proteomes" id="UP000198287">
    <property type="component" value="Unassembled WGS sequence"/>
</dbReference>
<evidence type="ECO:0000256" key="9">
    <source>
        <dbReference type="ARBA" id="ARBA00022842"/>
    </source>
</evidence>
<dbReference type="EC" id="3.1.3.1" evidence="3 16"/>
<reference evidence="18 19" key="1">
    <citation type="submission" date="2015-12" db="EMBL/GenBank/DDBJ databases">
        <title>The genome of Folsomia candida.</title>
        <authorList>
            <person name="Faddeeva A."/>
            <person name="Derks M.F."/>
            <person name="Anvar Y."/>
            <person name="Smit S."/>
            <person name="Van Straalen N."/>
            <person name="Roelofs D."/>
        </authorList>
    </citation>
    <scope>NUCLEOTIDE SEQUENCE [LARGE SCALE GENOMIC DNA]</scope>
    <source>
        <strain evidence="18 19">VU population</strain>
        <tissue evidence="18">Whole body</tissue>
    </source>
</reference>
<accession>A0A226EGY6</accession>
<feature type="binding site" evidence="14">
    <location>
        <position position="104"/>
    </location>
    <ligand>
        <name>Mg(2+)</name>
        <dbReference type="ChEBI" id="CHEBI:18420"/>
    </ligand>
</feature>
<comment type="similarity">
    <text evidence="2 15">Belongs to the alkaline phosphatase family.</text>
</comment>
<organism evidence="18 19">
    <name type="scientific">Folsomia candida</name>
    <name type="common">Springtail</name>
    <dbReference type="NCBI Taxonomy" id="158441"/>
    <lineage>
        <taxon>Eukaryota</taxon>
        <taxon>Metazoa</taxon>
        <taxon>Ecdysozoa</taxon>
        <taxon>Arthropoda</taxon>
        <taxon>Hexapoda</taxon>
        <taxon>Collembola</taxon>
        <taxon>Entomobryomorpha</taxon>
        <taxon>Isotomoidea</taxon>
        <taxon>Isotomidae</taxon>
        <taxon>Proisotominae</taxon>
        <taxon>Folsomia</taxon>
    </lineage>
</organism>
<dbReference type="STRING" id="158441.A0A226EGY6"/>
<evidence type="ECO:0000256" key="5">
    <source>
        <dbReference type="ARBA" id="ARBA00022622"/>
    </source>
</evidence>
<feature type="binding site" evidence="14">
    <location>
        <position position="492"/>
    </location>
    <ligand>
        <name>Zn(2+)</name>
        <dbReference type="ChEBI" id="CHEBI:29105"/>
        <label>2</label>
    </ligand>
</feature>
<feature type="active site" description="Phosphoserine intermediate" evidence="13">
    <location>
        <position position="155"/>
    </location>
</feature>
<comment type="caution">
    <text evidence="18">The sequence shown here is derived from an EMBL/GenBank/DDBJ whole genome shotgun (WGS) entry which is preliminary data.</text>
</comment>
<keyword evidence="8 14" id="KW-0862">Zinc</keyword>
<dbReference type="EMBL" id="LNIX01000003">
    <property type="protein sequence ID" value="OXA56862.1"/>
    <property type="molecule type" value="Genomic_DNA"/>
</dbReference>
<dbReference type="GO" id="GO:0098552">
    <property type="term" value="C:side of membrane"/>
    <property type="evidence" value="ECO:0007669"/>
    <property type="project" value="UniProtKB-KW"/>
</dbReference>
<evidence type="ECO:0000256" key="13">
    <source>
        <dbReference type="PIRSR" id="PIRSR601952-1"/>
    </source>
</evidence>
<feature type="binding site" evidence="14">
    <location>
        <position position="220"/>
    </location>
    <ligand>
        <name>Mg(2+)</name>
        <dbReference type="ChEBI" id="CHEBI:18420"/>
    </ligand>
</feature>
<dbReference type="FunFam" id="3.40.720.10:FF:000008">
    <property type="entry name" value="Alkaline phosphatase"/>
    <property type="match status" value="1"/>
</dbReference>
<dbReference type="Gene3D" id="3.40.720.10">
    <property type="entry name" value="Alkaline Phosphatase, subunit A"/>
    <property type="match status" value="1"/>
</dbReference>
<dbReference type="Pfam" id="PF00245">
    <property type="entry name" value="Alk_phosphatase"/>
    <property type="match status" value="1"/>
</dbReference>
<evidence type="ECO:0000256" key="4">
    <source>
        <dbReference type="ARBA" id="ARBA00022475"/>
    </source>
</evidence>
<keyword evidence="11" id="KW-0325">Glycoprotein</keyword>
<evidence type="ECO:0000256" key="3">
    <source>
        <dbReference type="ARBA" id="ARBA00012647"/>
    </source>
</evidence>
<feature type="binding site" evidence="14">
    <location>
        <position position="382"/>
    </location>
    <ligand>
        <name>Zn(2+)</name>
        <dbReference type="ChEBI" id="CHEBI:29105"/>
        <label>2</label>
    </ligand>
</feature>
<protein>
    <recommendedName>
        <fullName evidence="3 16">Alkaline phosphatase</fullName>
        <ecNumber evidence="3 16">3.1.3.1</ecNumber>
    </recommendedName>
</protein>
<evidence type="ECO:0000256" key="15">
    <source>
        <dbReference type="RuleBase" id="RU003946"/>
    </source>
</evidence>
<dbReference type="GO" id="GO:0004035">
    <property type="term" value="F:alkaline phosphatase activity"/>
    <property type="evidence" value="ECO:0007669"/>
    <property type="project" value="UniProtKB-EC"/>
</dbReference>
<keyword evidence="12" id="KW-0449">Lipoprotein</keyword>
<feature type="transmembrane region" description="Helical" evidence="17">
    <location>
        <begin position="12"/>
        <end position="31"/>
    </location>
</feature>
<dbReference type="SMART" id="SM00098">
    <property type="entry name" value="alkPPc"/>
    <property type="match status" value="1"/>
</dbReference>
<dbReference type="GO" id="GO:0005886">
    <property type="term" value="C:plasma membrane"/>
    <property type="evidence" value="ECO:0007669"/>
    <property type="project" value="UniProtKB-SubCell"/>
</dbReference>
<dbReference type="PROSITE" id="PS00123">
    <property type="entry name" value="ALKALINE_PHOSPHATASE"/>
    <property type="match status" value="1"/>
</dbReference>
<evidence type="ECO:0000256" key="1">
    <source>
        <dbReference type="ARBA" id="ARBA00004609"/>
    </source>
</evidence>
<comment type="cofactor">
    <cofactor evidence="14">
        <name>Mg(2+)</name>
        <dbReference type="ChEBI" id="CHEBI:18420"/>
    </cofactor>
    <text evidence="14">Binds 1 Mg(2+) ion.</text>
</comment>
<evidence type="ECO:0000256" key="2">
    <source>
        <dbReference type="ARBA" id="ARBA00005984"/>
    </source>
</evidence>
<keyword evidence="17" id="KW-1133">Transmembrane helix</keyword>
<dbReference type="InterPro" id="IPR001952">
    <property type="entry name" value="Alkaline_phosphatase"/>
</dbReference>
<dbReference type="InterPro" id="IPR017850">
    <property type="entry name" value="Alkaline_phosphatase_core_sf"/>
</dbReference>
<feature type="binding site" evidence="14">
    <location>
        <position position="218"/>
    </location>
    <ligand>
        <name>Mg(2+)</name>
        <dbReference type="ChEBI" id="CHEBI:18420"/>
    </ligand>
</feature>